<evidence type="ECO:0000256" key="4">
    <source>
        <dbReference type="SAM" id="MobiDB-lite"/>
    </source>
</evidence>
<dbReference type="InterPro" id="IPR004843">
    <property type="entry name" value="Calcineurin-like_PHP"/>
</dbReference>
<protein>
    <recommendedName>
        <fullName evidence="5">Calcineurin-like phosphoesterase domain-containing protein</fullName>
    </recommendedName>
</protein>
<dbReference type="PANTHER" id="PTHR45668:SF5">
    <property type="entry name" value="SERINE_THREONINE-PROTEIN PHOSPHATASE 5"/>
    <property type="match status" value="1"/>
</dbReference>
<keyword evidence="3" id="KW-0464">Manganese</keyword>
<proteinExistence type="predicted"/>
<dbReference type="PANTHER" id="PTHR45668">
    <property type="entry name" value="SERINE/THREONINE-PROTEIN PHOSPHATASE 5-RELATED"/>
    <property type="match status" value="1"/>
</dbReference>
<dbReference type="Gene3D" id="3.60.21.10">
    <property type="match status" value="2"/>
</dbReference>
<dbReference type="Pfam" id="PF00149">
    <property type="entry name" value="Metallophos"/>
    <property type="match status" value="1"/>
</dbReference>
<dbReference type="GO" id="GO:0046872">
    <property type="term" value="F:metal ion binding"/>
    <property type="evidence" value="ECO:0007669"/>
    <property type="project" value="UniProtKB-KW"/>
</dbReference>
<evidence type="ECO:0000313" key="6">
    <source>
        <dbReference type="EMBL" id="KAA6371248.1"/>
    </source>
</evidence>
<feature type="region of interest" description="Disordered" evidence="4">
    <location>
        <begin position="352"/>
        <end position="403"/>
    </location>
</feature>
<feature type="compositionally biased region" description="Polar residues" evidence="4">
    <location>
        <begin position="392"/>
        <end position="403"/>
    </location>
</feature>
<organism evidence="6 7">
    <name type="scientific">Streblomastix strix</name>
    <dbReference type="NCBI Taxonomy" id="222440"/>
    <lineage>
        <taxon>Eukaryota</taxon>
        <taxon>Metamonada</taxon>
        <taxon>Preaxostyla</taxon>
        <taxon>Oxymonadida</taxon>
        <taxon>Streblomastigidae</taxon>
        <taxon>Streblomastix</taxon>
    </lineage>
</organism>
<keyword evidence="2" id="KW-0479">Metal-binding</keyword>
<evidence type="ECO:0000256" key="3">
    <source>
        <dbReference type="ARBA" id="ARBA00023211"/>
    </source>
</evidence>
<name>A0A5J4ULH1_9EUKA</name>
<evidence type="ECO:0000259" key="5">
    <source>
        <dbReference type="Pfam" id="PF00149"/>
    </source>
</evidence>
<dbReference type="SUPFAM" id="SSF56300">
    <property type="entry name" value="Metallo-dependent phosphatases"/>
    <property type="match status" value="2"/>
</dbReference>
<evidence type="ECO:0000256" key="1">
    <source>
        <dbReference type="ARBA" id="ARBA00001936"/>
    </source>
</evidence>
<feature type="compositionally biased region" description="Basic and acidic residues" evidence="4">
    <location>
        <begin position="372"/>
        <end position="391"/>
    </location>
</feature>
<dbReference type="InterPro" id="IPR051134">
    <property type="entry name" value="PPP_phosphatase"/>
</dbReference>
<dbReference type="Proteomes" id="UP000324800">
    <property type="component" value="Unassembled WGS sequence"/>
</dbReference>
<accession>A0A5J4ULH1</accession>
<dbReference type="AlphaFoldDB" id="A0A5J4ULH1"/>
<feature type="region of interest" description="Disordered" evidence="4">
    <location>
        <begin position="198"/>
        <end position="222"/>
    </location>
</feature>
<evidence type="ECO:0000313" key="7">
    <source>
        <dbReference type="Proteomes" id="UP000324800"/>
    </source>
</evidence>
<gene>
    <name evidence="6" type="ORF">EZS28_033225</name>
</gene>
<feature type="domain" description="Calcineurin-like phosphoesterase" evidence="5">
    <location>
        <begin position="15"/>
        <end position="65"/>
    </location>
</feature>
<dbReference type="EMBL" id="SNRW01014645">
    <property type="protein sequence ID" value="KAA6371248.1"/>
    <property type="molecule type" value="Genomic_DNA"/>
</dbReference>
<comment type="cofactor">
    <cofactor evidence="1">
        <name>Mn(2+)</name>
        <dbReference type="ChEBI" id="CHEBI:29035"/>
    </cofactor>
</comment>
<dbReference type="InterPro" id="IPR029052">
    <property type="entry name" value="Metallo-depent_PP-like"/>
</dbReference>
<evidence type="ECO:0000256" key="2">
    <source>
        <dbReference type="ARBA" id="ARBA00022723"/>
    </source>
</evidence>
<reference evidence="6 7" key="1">
    <citation type="submission" date="2019-03" db="EMBL/GenBank/DDBJ databases">
        <title>Single cell metagenomics reveals metabolic interactions within the superorganism composed of flagellate Streblomastix strix and complex community of Bacteroidetes bacteria on its surface.</title>
        <authorList>
            <person name="Treitli S.C."/>
            <person name="Kolisko M."/>
            <person name="Husnik F."/>
            <person name="Keeling P."/>
            <person name="Hampl V."/>
        </authorList>
    </citation>
    <scope>NUCLEOTIDE SEQUENCE [LARGE SCALE GENOMIC DNA]</scope>
    <source>
        <strain evidence="6">ST1C</strain>
    </source>
</reference>
<comment type="caution">
    <text evidence="6">The sequence shown here is derived from an EMBL/GenBank/DDBJ whole genome shotgun (WGS) entry which is preliminary data.</text>
</comment>
<feature type="compositionally biased region" description="Polar residues" evidence="4">
    <location>
        <begin position="198"/>
        <end position="217"/>
    </location>
</feature>
<sequence>MEEFHLLRKTNCDIATNILWSDPVDDINGFQQSERGSGNLFGSDMTKNFCAENKLDLIIRSHQMKMEGFSWQGGQSEAIDNNDLLPSYRLCQQMRTEEQYKQDLEDEEKDKQIMEQWEQEDRMIVCEDLNDSEQQLDKGDKDNQQLDVLKNGSGSLLTRKDSNIRIKFEEEIISPELQSKPDPITKLINKTNSDQIIVTPDSTQSSSTTISEVNTQLSEDDNEIQVAPPSHILRQMSQQKFKPQFDSSREKQNQRKQILDEMRVRQQGREERAAKDQEIDEEVQRLQWIESQGRCLTVFSAPNYCGISGNKGAWCQLRFPREEEEWKREYSEYIKQQLKKRKQIEEKINHQKLKAIQSEKTDSSGNSNKNANFDEKPAQKDKEKPKDDKISGNDTADSNNTNYDIDLFDYQPVSVELFIFDSVS</sequence>